<dbReference type="CDD" id="cd09917">
    <property type="entry name" value="F-box_SF"/>
    <property type="match status" value="1"/>
</dbReference>
<feature type="domain" description="F-box" evidence="2">
    <location>
        <begin position="1"/>
        <end position="49"/>
    </location>
</feature>
<dbReference type="AlphaFoldDB" id="A0A6A6HKP6"/>
<reference evidence="3" key="1">
    <citation type="journal article" date="2020" name="Stud. Mycol.">
        <title>101 Dothideomycetes genomes: a test case for predicting lifestyles and emergence of pathogens.</title>
        <authorList>
            <person name="Haridas S."/>
            <person name="Albert R."/>
            <person name="Binder M."/>
            <person name="Bloem J."/>
            <person name="Labutti K."/>
            <person name="Salamov A."/>
            <person name="Andreopoulos B."/>
            <person name="Baker S."/>
            <person name="Barry K."/>
            <person name="Bills G."/>
            <person name="Bluhm B."/>
            <person name="Cannon C."/>
            <person name="Castanera R."/>
            <person name="Culley D."/>
            <person name="Daum C."/>
            <person name="Ezra D."/>
            <person name="Gonzalez J."/>
            <person name="Henrissat B."/>
            <person name="Kuo A."/>
            <person name="Liang C."/>
            <person name="Lipzen A."/>
            <person name="Lutzoni F."/>
            <person name="Magnuson J."/>
            <person name="Mondo S."/>
            <person name="Nolan M."/>
            <person name="Ohm R."/>
            <person name="Pangilinan J."/>
            <person name="Park H.-J."/>
            <person name="Ramirez L."/>
            <person name="Alfaro M."/>
            <person name="Sun H."/>
            <person name="Tritt A."/>
            <person name="Yoshinaga Y."/>
            <person name="Zwiers L.-H."/>
            <person name="Turgeon B."/>
            <person name="Goodwin S."/>
            <person name="Spatafora J."/>
            <person name="Crous P."/>
            <person name="Grigoriev I."/>
        </authorList>
    </citation>
    <scope>NUCLEOTIDE SEQUENCE</scope>
    <source>
        <strain evidence="3">Tuck. ex Michener</strain>
    </source>
</reference>
<name>A0A6A6HKP6_VIRVR</name>
<dbReference type="PROSITE" id="PS50181">
    <property type="entry name" value="FBOX"/>
    <property type="match status" value="1"/>
</dbReference>
<evidence type="ECO:0000259" key="2">
    <source>
        <dbReference type="PROSITE" id="PS50181"/>
    </source>
</evidence>
<sequence length="386" mass="44376">MKLEKLPNELLELLFSHCPDMRAFLTLAYTCRHLKEVAFRQGGRLLETALDTHYGPVRLLLQLALYDDEGSASNQPGAIQAHQVPALLALGRVAEEWCQIYPLKKWNEEDNIVDRRSLDGAEARCLRTAVYRVWLYGARFHDAESAGLDFDEDANEDQVKYLRRYETCDLADMLDFHQILLHVLSSSICPSNETVVRRVRKRVGDSRHLDFSVPSARSSRPHLAVNSPQQVEGVEIAWPARRSFDRYKPTREHDPAQEGWGSGNAHYTKTRRMTKLNPAQILYLRKHARTKTEVMAAVDYWADLMRSGTSKLLDFRRDFANGVPRAGSEFWNEEWLLRNEETLDAALEYVFTERGYNFRRTKAEVKEGRMGILDQTEGNGDEASEE</sequence>
<evidence type="ECO:0000313" key="4">
    <source>
        <dbReference type="Proteomes" id="UP000800092"/>
    </source>
</evidence>
<dbReference type="OrthoDB" id="1638493at2759"/>
<protein>
    <recommendedName>
        <fullName evidence="2">F-box domain-containing protein</fullName>
    </recommendedName>
</protein>
<dbReference type="Proteomes" id="UP000800092">
    <property type="component" value="Unassembled WGS sequence"/>
</dbReference>
<dbReference type="InterPro" id="IPR001810">
    <property type="entry name" value="F-box_dom"/>
</dbReference>
<proteinExistence type="predicted"/>
<organism evidence="3 4">
    <name type="scientific">Viridothelium virens</name>
    <name type="common">Speckled blister lichen</name>
    <name type="synonym">Trypethelium virens</name>
    <dbReference type="NCBI Taxonomy" id="1048519"/>
    <lineage>
        <taxon>Eukaryota</taxon>
        <taxon>Fungi</taxon>
        <taxon>Dikarya</taxon>
        <taxon>Ascomycota</taxon>
        <taxon>Pezizomycotina</taxon>
        <taxon>Dothideomycetes</taxon>
        <taxon>Dothideomycetes incertae sedis</taxon>
        <taxon>Trypetheliales</taxon>
        <taxon>Trypetheliaceae</taxon>
        <taxon>Viridothelium</taxon>
    </lineage>
</organism>
<evidence type="ECO:0000313" key="3">
    <source>
        <dbReference type="EMBL" id="KAF2238696.1"/>
    </source>
</evidence>
<dbReference type="EMBL" id="ML991775">
    <property type="protein sequence ID" value="KAF2238696.1"/>
    <property type="molecule type" value="Genomic_DNA"/>
</dbReference>
<keyword evidence="4" id="KW-1185">Reference proteome</keyword>
<gene>
    <name evidence="3" type="ORF">EV356DRAFT_517969</name>
</gene>
<accession>A0A6A6HKP6</accession>
<evidence type="ECO:0000256" key="1">
    <source>
        <dbReference type="SAM" id="MobiDB-lite"/>
    </source>
</evidence>
<feature type="region of interest" description="Disordered" evidence="1">
    <location>
        <begin position="250"/>
        <end position="269"/>
    </location>
</feature>